<feature type="domain" description="Peroxisome membrane anchor protein Pex14p N-terminal" evidence="12">
    <location>
        <begin position="3"/>
        <end position="47"/>
    </location>
</feature>
<comment type="caution">
    <text evidence="13">The sequence shown here is derived from an EMBL/GenBank/DDBJ whole genome shotgun (WGS) entry which is preliminary data.</text>
</comment>
<comment type="function">
    <text evidence="10">Component of the PEX13-PEX14 docking complex, a translocon channel that specifically mediates the import of peroxisomal cargo proteins bound to PEX5 receptor. The PEX13-PEX14 docking complex forms a large import pore which can be opened to a diameter of about 9 nm. Mechanistically, PEX5 receptor along with cargo proteins associates with the PEX14 subunit of the PEX13-PEX14 docking complex in the cytosol, leading to the insertion of the receptor into the organelle membrane with the concomitant translocation of the cargo into the peroxisome matrix.</text>
</comment>
<organism evidence="13 14">
    <name type="scientific">Lepraria neglecta</name>
    <dbReference type="NCBI Taxonomy" id="209136"/>
    <lineage>
        <taxon>Eukaryota</taxon>
        <taxon>Fungi</taxon>
        <taxon>Dikarya</taxon>
        <taxon>Ascomycota</taxon>
        <taxon>Pezizomycotina</taxon>
        <taxon>Lecanoromycetes</taxon>
        <taxon>OSLEUM clade</taxon>
        <taxon>Lecanoromycetidae</taxon>
        <taxon>Lecanorales</taxon>
        <taxon>Lecanorineae</taxon>
        <taxon>Stereocaulaceae</taxon>
        <taxon>Lepraria</taxon>
    </lineage>
</organism>
<feature type="compositionally biased region" description="Low complexity" evidence="11">
    <location>
        <begin position="331"/>
        <end position="342"/>
    </location>
</feature>
<feature type="region of interest" description="Disordered" evidence="11">
    <location>
        <begin position="79"/>
        <end position="98"/>
    </location>
</feature>
<dbReference type="GO" id="GO:0005778">
    <property type="term" value="C:peroxisomal membrane"/>
    <property type="evidence" value="ECO:0007669"/>
    <property type="project" value="UniProtKB-SubCell"/>
</dbReference>
<evidence type="ECO:0000256" key="10">
    <source>
        <dbReference type="RuleBase" id="RU367032"/>
    </source>
</evidence>
<dbReference type="AlphaFoldDB" id="A0AAD9YWL1"/>
<dbReference type="Proteomes" id="UP001276659">
    <property type="component" value="Unassembled WGS sequence"/>
</dbReference>
<evidence type="ECO:0000256" key="8">
    <source>
        <dbReference type="ARBA" id="ARBA00029691"/>
    </source>
</evidence>
<feature type="region of interest" description="Disordered" evidence="11">
    <location>
        <begin position="252"/>
        <end position="355"/>
    </location>
</feature>
<evidence type="ECO:0000256" key="5">
    <source>
        <dbReference type="ARBA" id="ARBA00023136"/>
    </source>
</evidence>
<evidence type="ECO:0000256" key="11">
    <source>
        <dbReference type="SAM" id="MobiDB-lite"/>
    </source>
</evidence>
<evidence type="ECO:0000256" key="2">
    <source>
        <dbReference type="ARBA" id="ARBA00022448"/>
    </source>
</evidence>
<keyword evidence="2 10" id="KW-0813">Transport</keyword>
<reference evidence="13" key="1">
    <citation type="submission" date="2022-11" db="EMBL/GenBank/DDBJ databases">
        <title>Chromosomal genome sequence assembly and mating type (MAT) locus characterization of the leprose asexual lichenized fungus Lepraria neglecta (Nyl.) Erichsen.</title>
        <authorList>
            <person name="Allen J.L."/>
            <person name="Pfeffer B."/>
        </authorList>
    </citation>
    <scope>NUCLEOTIDE SEQUENCE</scope>
    <source>
        <strain evidence="13">Allen 5258</strain>
    </source>
</reference>
<dbReference type="GO" id="GO:0016560">
    <property type="term" value="P:protein import into peroxisome matrix, docking"/>
    <property type="evidence" value="ECO:0007669"/>
    <property type="project" value="UniProtKB-UniRule"/>
</dbReference>
<dbReference type="InterPro" id="IPR025655">
    <property type="entry name" value="PEX14"/>
</dbReference>
<keyword evidence="14" id="KW-1185">Reference proteome</keyword>
<keyword evidence="4" id="KW-0811">Translocation</keyword>
<feature type="compositionally biased region" description="Polar residues" evidence="11">
    <location>
        <begin position="277"/>
        <end position="296"/>
    </location>
</feature>
<protein>
    <recommendedName>
        <fullName evidence="7 10">Peroxisomal membrane protein PEX14</fullName>
    </recommendedName>
    <alternativeName>
        <fullName evidence="8 10">Peroxin-14</fullName>
    </alternativeName>
</protein>
<evidence type="ECO:0000256" key="9">
    <source>
        <dbReference type="ARBA" id="ARBA00046271"/>
    </source>
</evidence>
<evidence type="ECO:0000313" key="14">
    <source>
        <dbReference type="Proteomes" id="UP001276659"/>
    </source>
</evidence>
<accession>A0AAD9YWL1</accession>
<gene>
    <name evidence="13" type="ORF">OEA41_010541</name>
</gene>
<evidence type="ECO:0000256" key="1">
    <source>
        <dbReference type="ARBA" id="ARBA00005443"/>
    </source>
</evidence>
<keyword evidence="6 10" id="KW-0576">Peroxisome</keyword>
<evidence type="ECO:0000259" key="12">
    <source>
        <dbReference type="Pfam" id="PF04695"/>
    </source>
</evidence>
<sequence length="355" mass="37731">MIREDLVSSAVNFLQDPSVAASALDKRIAFLQSKNLTQEEIDTALARAGDGSQSPNAPPPPPQPQYGYQGQQMRQPAGYGYGYGPYQGGPWSQAPPEPPRRDWRDWFIMTTVTGGVSYGLYTVAKRYVIPLISPPTPPQLEADKASIDASFNRAFALIDQLSTDTAALKASETERTEKLDTTLKDVDSVIKDLKAANSRREAENRIIADQVQGLKDLVPKALEGWKASEDRKLEDLGMEVQSLKKLLENKVGRSGGVSTPIGSYPLPTANGGERSKNNVLGFSSTNNGTTIPNPESSAPAPGVTVPKRDSSTPSSGRGDRRAAIPAWQMPAAGKSGTASSSTNGDGEGSTAEAGA</sequence>
<feature type="region of interest" description="Disordered" evidence="11">
    <location>
        <begin position="41"/>
        <end position="74"/>
    </location>
</feature>
<evidence type="ECO:0000256" key="4">
    <source>
        <dbReference type="ARBA" id="ARBA00023010"/>
    </source>
</evidence>
<keyword evidence="5 10" id="KW-0472">Membrane</keyword>
<evidence type="ECO:0000256" key="6">
    <source>
        <dbReference type="ARBA" id="ARBA00023140"/>
    </source>
</evidence>
<dbReference type="Pfam" id="PF04695">
    <property type="entry name" value="Pex14_N"/>
    <property type="match status" value="1"/>
</dbReference>
<dbReference type="Gene3D" id="1.10.10.10">
    <property type="entry name" value="Winged helix-like DNA-binding domain superfamily/Winged helix DNA-binding domain"/>
    <property type="match status" value="1"/>
</dbReference>
<dbReference type="PANTHER" id="PTHR23058">
    <property type="entry name" value="PEROXISOMAL MEMBRANE PROTEIN PEX14"/>
    <property type="match status" value="1"/>
</dbReference>
<dbReference type="PANTHER" id="PTHR23058:SF0">
    <property type="entry name" value="PEROXISOMAL MEMBRANE PROTEIN PEX14"/>
    <property type="match status" value="1"/>
</dbReference>
<dbReference type="GO" id="GO:0005102">
    <property type="term" value="F:signaling receptor binding"/>
    <property type="evidence" value="ECO:0007669"/>
    <property type="project" value="TreeGrafter"/>
</dbReference>
<evidence type="ECO:0000256" key="7">
    <source>
        <dbReference type="ARBA" id="ARBA00029502"/>
    </source>
</evidence>
<comment type="similarity">
    <text evidence="1 10">Belongs to the peroxin-14 family.</text>
</comment>
<comment type="subcellular location">
    <subcellularLocation>
        <location evidence="9 10">Peroxisome membrane</location>
    </subcellularLocation>
</comment>
<name>A0AAD9YWL1_9LECA</name>
<dbReference type="InterPro" id="IPR006785">
    <property type="entry name" value="Pex14_N"/>
</dbReference>
<dbReference type="InterPro" id="IPR036388">
    <property type="entry name" value="WH-like_DNA-bd_sf"/>
</dbReference>
<proteinExistence type="inferred from homology"/>
<dbReference type="FunFam" id="1.10.10.10:FF:000489">
    <property type="entry name" value="Putative peroxisomal membrane anchor protein"/>
    <property type="match status" value="1"/>
</dbReference>
<evidence type="ECO:0000313" key="13">
    <source>
        <dbReference type="EMBL" id="KAK3167414.1"/>
    </source>
</evidence>
<dbReference type="GO" id="GO:1990429">
    <property type="term" value="C:peroxisomal importomer complex"/>
    <property type="evidence" value="ECO:0007669"/>
    <property type="project" value="TreeGrafter"/>
</dbReference>
<dbReference type="EMBL" id="JASNWA010000011">
    <property type="protein sequence ID" value="KAK3167414.1"/>
    <property type="molecule type" value="Genomic_DNA"/>
</dbReference>
<keyword evidence="3 10" id="KW-0653">Protein transport</keyword>
<evidence type="ECO:0000256" key="3">
    <source>
        <dbReference type="ARBA" id="ARBA00022927"/>
    </source>
</evidence>